<evidence type="ECO:0000313" key="2">
    <source>
        <dbReference type="EMBL" id="EKX46998.1"/>
    </source>
</evidence>
<dbReference type="RefSeq" id="XP_005833978.1">
    <property type="nucleotide sequence ID" value="XM_005833921.1"/>
</dbReference>
<accession>L1JEN5</accession>
<feature type="compositionally biased region" description="Polar residues" evidence="1">
    <location>
        <begin position="15"/>
        <end position="32"/>
    </location>
</feature>
<evidence type="ECO:0000313" key="3">
    <source>
        <dbReference type="EnsemblProtists" id="EKX46998"/>
    </source>
</evidence>
<dbReference type="HOGENOM" id="CLU_2965736_0_0_1"/>
<dbReference type="PaxDb" id="55529-EKX46998"/>
<evidence type="ECO:0000313" key="4">
    <source>
        <dbReference type="Proteomes" id="UP000011087"/>
    </source>
</evidence>
<proteinExistence type="predicted"/>
<dbReference type="Proteomes" id="UP000011087">
    <property type="component" value="Unassembled WGS sequence"/>
</dbReference>
<reference evidence="2 4" key="1">
    <citation type="journal article" date="2012" name="Nature">
        <title>Algal genomes reveal evolutionary mosaicism and the fate of nucleomorphs.</title>
        <authorList>
            <consortium name="DOE Joint Genome Institute"/>
            <person name="Curtis B.A."/>
            <person name="Tanifuji G."/>
            <person name="Burki F."/>
            <person name="Gruber A."/>
            <person name="Irimia M."/>
            <person name="Maruyama S."/>
            <person name="Arias M.C."/>
            <person name="Ball S.G."/>
            <person name="Gile G.H."/>
            <person name="Hirakawa Y."/>
            <person name="Hopkins J.F."/>
            <person name="Kuo A."/>
            <person name="Rensing S.A."/>
            <person name="Schmutz J."/>
            <person name="Symeonidi A."/>
            <person name="Elias M."/>
            <person name="Eveleigh R.J."/>
            <person name="Herman E.K."/>
            <person name="Klute M.J."/>
            <person name="Nakayama T."/>
            <person name="Obornik M."/>
            <person name="Reyes-Prieto A."/>
            <person name="Armbrust E.V."/>
            <person name="Aves S.J."/>
            <person name="Beiko R.G."/>
            <person name="Coutinho P."/>
            <person name="Dacks J.B."/>
            <person name="Durnford D.G."/>
            <person name="Fast N.M."/>
            <person name="Green B.R."/>
            <person name="Grisdale C.J."/>
            <person name="Hempel F."/>
            <person name="Henrissat B."/>
            <person name="Hoppner M.P."/>
            <person name="Ishida K."/>
            <person name="Kim E."/>
            <person name="Koreny L."/>
            <person name="Kroth P.G."/>
            <person name="Liu Y."/>
            <person name="Malik S.B."/>
            <person name="Maier U.G."/>
            <person name="McRose D."/>
            <person name="Mock T."/>
            <person name="Neilson J.A."/>
            <person name="Onodera N.T."/>
            <person name="Poole A.M."/>
            <person name="Pritham E.J."/>
            <person name="Richards T.A."/>
            <person name="Rocap G."/>
            <person name="Roy S.W."/>
            <person name="Sarai C."/>
            <person name="Schaack S."/>
            <person name="Shirato S."/>
            <person name="Slamovits C.H."/>
            <person name="Spencer D.F."/>
            <person name="Suzuki S."/>
            <person name="Worden A.Z."/>
            <person name="Zauner S."/>
            <person name="Barry K."/>
            <person name="Bell C."/>
            <person name="Bharti A.K."/>
            <person name="Crow J.A."/>
            <person name="Grimwood J."/>
            <person name="Kramer R."/>
            <person name="Lindquist E."/>
            <person name="Lucas S."/>
            <person name="Salamov A."/>
            <person name="McFadden G.I."/>
            <person name="Lane C.E."/>
            <person name="Keeling P.J."/>
            <person name="Gray M.W."/>
            <person name="Grigoriev I.V."/>
            <person name="Archibald J.M."/>
        </authorList>
    </citation>
    <scope>NUCLEOTIDE SEQUENCE</scope>
    <source>
        <strain evidence="2 4">CCMP2712</strain>
    </source>
</reference>
<organism evidence="2">
    <name type="scientific">Guillardia theta (strain CCMP2712)</name>
    <name type="common">Cryptophyte</name>
    <dbReference type="NCBI Taxonomy" id="905079"/>
    <lineage>
        <taxon>Eukaryota</taxon>
        <taxon>Cryptophyceae</taxon>
        <taxon>Pyrenomonadales</taxon>
        <taxon>Geminigeraceae</taxon>
        <taxon>Guillardia</taxon>
    </lineage>
</organism>
<gene>
    <name evidence="2" type="ORF">GUITHDRAFT_152265</name>
</gene>
<keyword evidence="4" id="KW-1185">Reference proteome</keyword>
<dbReference type="KEGG" id="gtt:GUITHDRAFT_152265"/>
<dbReference type="AlphaFoldDB" id="L1JEN5"/>
<reference evidence="4" key="2">
    <citation type="submission" date="2012-11" db="EMBL/GenBank/DDBJ databases">
        <authorList>
            <person name="Kuo A."/>
            <person name="Curtis B.A."/>
            <person name="Tanifuji G."/>
            <person name="Burki F."/>
            <person name="Gruber A."/>
            <person name="Irimia M."/>
            <person name="Maruyama S."/>
            <person name="Arias M.C."/>
            <person name="Ball S.G."/>
            <person name="Gile G.H."/>
            <person name="Hirakawa Y."/>
            <person name="Hopkins J.F."/>
            <person name="Rensing S.A."/>
            <person name="Schmutz J."/>
            <person name="Symeonidi A."/>
            <person name="Elias M."/>
            <person name="Eveleigh R.J."/>
            <person name="Herman E.K."/>
            <person name="Klute M.J."/>
            <person name="Nakayama T."/>
            <person name="Obornik M."/>
            <person name="Reyes-Prieto A."/>
            <person name="Armbrust E.V."/>
            <person name="Aves S.J."/>
            <person name="Beiko R.G."/>
            <person name="Coutinho P."/>
            <person name="Dacks J.B."/>
            <person name="Durnford D.G."/>
            <person name="Fast N.M."/>
            <person name="Green B.R."/>
            <person name="Grisdale C."/>
            <person name="Hempe F."/>
            <person name="Henrissat B."/>
            <person name="Hoppner M.P."/>
            <person name="Ishida K.-I."/>
            <person name="Kim E."/>
            <person name="Koreny L."/>
            <person name="Kroth P.G."/>
            <person name="Liu Y."/>
            <person name="Malik S.-B."/>
            <person name="Maier U.G."/>
            <person name="McRose D."/>
            <person name="Mock T."/>
            <person name="Neilson J.A."/>
            <person name="Onodera N.T."/>
            <person name="Poole A.M."/>
            <person name="Pritham E.J."/>
            <person name="Richards T.A."/>
            <person name="Rocap G."/>
            <person name="Roy S.W."/>
            <person name="Sarai C."/>
            <person name="Schaack S."/>
            <person name="Shirato S."/>
            <person name="Slamovits C.H."/>
            <person name="Spencer D.F."/>
            <person name="Suzuki S."/>
            <person name="Worden A.Z."/>
            <person name="Zauner S."/>
            <person name="Barry K."/>
            <person name="Bell C."/>
            <person name="Bharti A.K."/>
            <person name="Crow J.A."/>
            <person name="Grimwood J."/>
            <person name="Kramer R."/>
            <person name="Lindquist E."/>
            <person name="Lucas S."/>
            <person name="Salamov A."/>
            <person name="McFadden G.I."/>
            <person name="Lane C.E."/>
            <person name="Keeling P.J."/>
            <person name="Gray M.W."/>
            <person name="Grigoriev I.V."/>
            <person name="Archibald J.M."/>
        </authorList>
    </citation>
    <scope>NUCLEOTIDE SEQUENCE</scope>
    <source>
        <strain evidence="4">CCMP2712</strain>
    </source>
</reference>
<feature type="region of interest" description="Disordered" evidence="1">
    <location>
        <begin position="15"/>
        <end position="37"/>
    </location>
</feature>
<name>L1JEN5_GUITC</name>
<evidence type="ECO:0000256" key="1">
    <source>
        <dbReference type="SAM" id="MobiDB-lite"/>
    </source>
</evidence>
<dbReference type="EnsemblProtists" id="EKX46998">
    <property type="protein sequence ID" value="EKX46998"/>
    <property type="gene ID" value="GUITHDRAFT_152265"/>
</dbReference>
<sequence length="59" mass="6812">MSTCRSRALARCKVTDSQPNLQVPRNQRSATPNHRKRFTAPITLTCRCLRPSKARDQTW</sequence>
<dbReference type="EMBL" id="JH992992">
    <property type="protein sequence ID" value="EKX46998.1"/>
    <property type="molecule type" value="Genomic_DNA"/>
</dbReference>
<dbReference type="GeneID" id="17303540"/>
<protein>
    <submittedName>
        <fullName evidence="2 3">Uncharacterized protein</fullName>
    </submittedName>
</protein>
<reference evidence="3" key="3">
    <citation type="submission" date="2016-03" db="UniProtKB">
        <authorList>
            <consortium name="EnsemblProtists"/>
        </authorList>
    </citation>
    <scope>IDENTIFICATION</scope>
</reference>